<dbReference type="EMBL" id="NIDF01000086">
    <property type="protein sequence ID" value="TYJ53521.1"/>
    <property type="molecule type" value="Genomic_DNA"/>
</dbReference>
<accession>A0A5D3ATH9</accession>
<feature type="region of interest" description="Disordered" evidence="1">
    <location>
        <begin position="393"/>
        <end position="418"/>
    </location>
</feature>
<organism evidence="2 3">
    <name type="scientific">Cryptococcus floricola</name>
    <dbReference type="NCBI Taxonomy" id="2591691"/>
    <lineage>
        <taxon>Eukaryota</taxon>
        <taxon>Fungi</taxon>
        <taxon>Dikarya</taxon>
        <taxon>Basidiomycota</taxon>
        <taxon>Agaricomycotina</taxon>
        <taxon>Tremellomycetes</taxon>
        <taxon>Tremellales</taxon>
        <taxon>Cryptococcaceae</taxon>
        <taxon>Cryptococcus</taxon>
    </lineage>
</organism>
<dbReference type="AlphaFoldDB" id="A0A5D3ATH9"/>
<feature type="compositionally biased region" description="Basic and acidic residues" evidence="1">
    <location>
        <begin position="409"/>
        <end position="418"/>
    </location>
</feature>
<feature type="region of interest" description="Disordered" evidence="1">
    <location>
        <begin position="126"/>
        <end position="207"/>
    </location>
</feature>
<name>A0A5D3ATH9_9TREE</name>
<dbReference type="Proteomes" id="UP000322245">
    <property type="component" value="Unassembled WGS sequence"/>
</dbReference>
<comment type="caution">
    <text evidence="2">The sequence shown here is derived from an EMBL/GenBank/DDBJ whole genome shotgun (WGS) entry which is preliminary data.</text>
</comment>
<proteinExistence type="predicted"/>
<keyword evidence="3" id="KW-1185">Reference proteome</keyword>
<feature type="compositionally biased region" description="Basic residues" evidence="1">
    <location>
        <begin position="146"/>
        <end position="156"/>
    </location>
</feature>
<reference evidence="2 3" key="1">
    <citation type="submission" date="2017-05" db="EMBL/GenBank/DDBJ databases">
        <title>The Genome Sequence of Tsuchiyaea wingfieldii DSM 27421.</title>
        <authorList>
            <person name="Cuomo C."/>
            <person name="Passer A."/>
            <person name="Billmyre B."/>
            <person name="Heitman J."/>
        </authorList>
    </citation>
    <scope>NUCLEOTIDE SEQUENCE [LARGE SCALE GENOMIC DNA]</scope>
    <source>
        <strain evidence="2 3">DSM 27421</strain>
    </source>
</reference>
<evidence type="ECO:0000313" key="2">
    <source>
        <dbReference type="EMBL" id="TYJ53521.1"/>
    </source>
</evidence>
<feature type="compositionally biased region" description="Low complexity" evidence="1">
    <location>
        <begin position="45"/>
        <end position="69"/>
    </location>
</feature>
<evidence type="ECO:0000256" key="1">
    <source>
        <dbReference type="SAM" id="MobiDB-lite"/>
    </source>
</evidence>
<feature type="compositionally biased region" description="Basic and acidic residues" evidence="1">
    <location>
        <begin position="164"/>
        <end position="176"/>
    </location>
</feature>
<evidence type="ECO:0000313" key="3">
    <source>
        <dbReference type="Proteomes" id="UP000322245"/>
    </source>
</evidence>
<feature type="region of interest" description="Disordered" evidence="1">
    <location>
        <begin position="1"/>
        <end position="112"/>
    </location>
</feature>
<sequence length="455" mass="49823">MPLRRNDYRAPSLDSEDDDYEPLQSIQNRQRHPARRIQPPSRANPPTAASRPSAISSSRSSSNGIPSAPAQAATGPSRPAEGGPPPQISGRVSRPNVPEDEPVSSRDRYAVARRRLRRRVEDDEDVVYTGSSGAEDGQALAGPSRPRNRAPNHHIQRLNAALDARPRRDSDADRRQVLFRPPSLSNDSDLEDEIDLPPARPRIGLGGAVFRRRGARRQFVLSRPPTPPPQQHGQDAMAARQQFFLGGNNVGHFMMNAIGAGMGFHIGLGGVGIAFGGAGPARAEADIETILRSVEVPKYPAPTAGFVASFDMEEAQSKQAIEIDDNGVVKKKRKRPILVCAKCKDPLLISEAYRTPADRVWALRCGHIIDQKCLDEIQAPRSIMEMASVDKHPDVLDEQPAKRRKGARKAKEQEKPADEYTWKCPVEGCGKRHMSKDIGGSWVMAEGEGALQVYA</sequence>
<gene>
    <name evidence="2" type="ORF">B9479_005852</name>
</gene>
<protein>
    <submittedName>
        <fullName evidence="2">Uncharacterized protein</fullName>
    </submittedName>
</protein>